<name>A0A1I6D9T3_9PSEU</name>
<dbReference type="RefSeq" id="WP_407656081.1">
    <property type="nucleotide sequence ID" value="NZ_FOYL01000002.1"/>
</dbReference>
<dbReference type="AlphaFoldDB" id="A0A1I6D9T3"/>
<dbReference type="Proteomes" id="UP000198583">
    <property type="component" value="Unassembled WGS sequence"/>
</dbReference>
<evidence type="ECO:0000313" key="2">
    <source>
        <dbReference type="Proteomes" id="UP000198583"/>
    </source>
</evidence>
<protein>
    <submittedName>
        <fullName evidence="1">Thioredoxin 1</fullName>
    </submittedName>
</protein>
<dbReference type="EMBL" id="FOYL01000002">
    <property type="protein sequence ID" value="SFR02226.1"/>
    <property type="molecule type" value="Genomic_DNA"/>
</dbReference>
<sequence>MARTFGISSIPTPMVVRDGVVVCAQPCALPAAALEELITWAGEHDMDQARAEARPHL</sequence>
<dbReference type="STRING" id="84724.SAMN04488564_10270"/>
<proteinExistence type="predicted"/>
<keyword evidence="2" id="KW-1185">Reference proteome</keyword>
<evidence type="ECO:0000313" key="1">
    <source>
        <dbReference type="EMBL" id="SFR02226.1"/>
    </source>
</evidence>
<accession>A0A1I6D9T3</accession>
<organism evidence="1 2">
    <name type="scientific">Lentzea waywayandensis</name>
    <dbReference type="NCBI Taxonomy" id="84724"/>
    <lineage>
        <taxon>Bacteria</taxon>
        <taxon>Bacillati</taxon>
        <taxon>Actinomycetota</taxon>
        <taxon>Actinomycetes</taxon>
        <taxon>Pseudonocardiales</taxon>
        <taxon>Pseudonocardiaceae</taxon>
        <taxon>Lentzea</taxon>
    </lineage>
</organism>
<gene>
    <name evidence="1" type="ORF">SAMN04488564_10270</name>
</gene>
<reference evidence="2" key="1">
    <citation type="submission" date="2016-10" db="EMBL/GenBank/DDBJ databases">
        <authorList>
            <person name="Varghese N."/>
            <person name="Submissions S."/>
        </authorList>
    </citation>
    <scope>NUCLEOTIDE SEQUENCE [LARGE SCALE GENOMIC DNA]</scope>
    <source>
        <strain evidence="2">DSM 44232</strain>
    </source>
</reference>